<dbReference type="PROSITE" id="PS51892">
    <property type="entry name" value="SUBTILASE"/>
    <property type="match status" value="1"/>
</dbReference>
<dbReference type="SUPFAM" id="SSF49785">
    <property type="entry name" value="Galactose-binding domain-like"/>
    <property type="match status" value="1"/>
</dbReference>
<sequence length="953" mass="97301">MRSSDRPVRSRSALSRRGPAVTATCAAALVFGVVAPVAAQPLPATAAQDNAARQIAALQRFKQVQTKAESKLDSRLLVEQKLRRDRAAAAAVPRVQTGAKVSSGGTVLVDITADKVSDDLLGSLTKAGAGIRSVSTDAGAVRADVPLAALTAVAGRPDVRHVSEAAGAITAAQQPRAGVPAKPESKEQKAARIAERVRAAVEARESGRAAVVTSEGDRAHNADTARATYGVTGVGVKLCALSDGIDSLEVSQAAGELPAVDVVPTQEGEGDEGTAMLEILHDLAPGAELGFASAFNSEASFADNIRTLRRNHGCDIIVDDVLYFVESPFQDGLIARAVNDVTADGALFFSSAGNDGNTGDGTSGHWEGDFVDSGHVVGKFAGTAHDFDPSATTQVFEPVSTESTSVPVTLHWSDPLGASANDYDLYLFDSAGNVVAFSQDVQDGTQDPFELLRTPATGAGLRLAVVKFNGQNRYLSLSALRGRFTNSADGLKAFTTPGVTVGHSAAKQAFSVAAAPANNPLPFDLETGDPANPRGPFPGAFDANSKLERFSSDGPRRVFYQPNGTPITPGNVGATGGEVRTKPDITAADGVQTSVSGFRPFFGTSAAAPHAAAIAALVLSGNPGIARSEVREALVNTAVDLGPAGFDARTGAGVILADRVLAYTGASPQPRALAQSPKVAPADGGDLVDPGDTVAVTLPVTNTGDADAVSTSVVVTSPTANVVITPRSQGYGTVAKGQTVNREFTVRVPLSHPVGTPVVLDARVTFAAAASPTRGTFSFPVGRPSPVAQTFSYTGPPVAVPDISTVGASVTIPVSGVGPASKVTFSVDGTTCTSAIGATTVGIDHTYVEDLVGTLTAPNGTSVTLHNRNGGSGNNLCQVVFDDSAAATFASLSSAVAPYTGTWRPNQSLTPFTAVQANGNWTYKATDGAAGDTGSIRAVSLHINGYVTPPPGA</sequence>
<dbReference type="AlphaFoldDB" id="A0A2S6GNJ2"/>
<evidence type="ECO:0000256" key="3">
    <source>
        <dbReference type="ARBA" id="ARBA00022825"/>
    </source>
</evidence>
<dbReference type="GO" id="GO:0005737">
    <property type="term" value="C:cytoplasm"/>
    <property type="evidence" value="ECO:0007669"/>
    <property type="project" value="UniProtKB-ARBA"/>
</dbReference>
<dbReference type="Gene3D" id="3.40.50.200">
    <property type="entry name" value="Peptidase S8/S53 domain"/>
    <property type="match status" value="2"/>
</dbReference>
<dbReference type="Gene3D" id="2.60.120.260">
    <property type="entry name" value="Galactose-binding domain-like"/>
    <property type="match status" value="1"/>
</dbReference>
<keyword evidence="5" id="KW-0732">Signal</keyword>
<dbReference type="PANTHER" id="PTHR42884">
    <property type="entry name" value="PROPROTEIN CONVERTASE SUBTILISIN/KEXIN-RELATED"/>
    <property type="match status" value="1"/>
</dbReference>
<reference evidence="7 8" key="1">
    <citation type="submission" date="2018-02" db="EMBL/GenBank/DDBJ databases">
        <title>Genomic Encyclopedia of Archaeal and Bacterial Type Strains, Phase II (KMG-II): from individual species to whole genera.</title>
        <authorList>
            <person name="Goeker M."/>
        </authorList>
    </citation>
    <scope>NUCLEOTIDE SEQUENCE [LARGE SCALE GENOMIC DNA]</scope>
    <source>
        <strain evidence="7 8">YU 961-1</strain>
    </source>
</reference>
<evidence type="ECO:0000256" key="4">
    <source>
        <dbReference type="PROSITE-ProRule" id="PRU01240"/>
    </source>
</evidence>
<dbReference type="PROSITE" id="PS00138">
    <property type="entry name" value="SUBTILASE_SER"/>
    <property type="match status" value="1"/>
</dbReference>
<dbReference type="InterPro" id="IPR000209">
    <property type="entry name" value="Peptidase_S8/S53_dom"/>
</dbReference>
<comment type="caution">
    <text evidence="7">The sequence shown here is derived from an EMBL/GenBank/DDBJ whole genome shotgun (WGS) entry which is preliminary data.</text>
</comment>
<dbReference type="CDD" id="cd05562">
    <property type="entry name" value="Peptidases_S53_like"/>
    <property type="match status" value="1"/>
</dbReference>
<dbReference type="InterPro" id="IPR002884">
    <property type="entry name" value="P_dom"/>
</dbReference>
<evidence type="ECO:0000256" key="1">
    <source>
        <dbReference type="ARBA" id="ARBA00022670"/>
    </source>
</evidence>
<comment type="caution">
    <text evidence="4">Lacks conserved residue(s) required for the propagation of feature annotation.</text>
</comment>
<gene>
    <name evidence="7" type="ORF">CLV40_10986</name>
</gene>
<dbReference type="EMBL" id="PTIX01000009">
    <property type="protein sequence ID" value="PPK66701.1"/>
    <property type="molecule type" value="Genomic_DNA"/>
</dbReference>
<dbReference type="InterPro" id="IPR036852">
    <property type="entry name" value="Peptidase_S8/S53_dom_sf"/>
</dbReference>
<evidence type="ECO:0000256" key="2">
    <source>
        <dbReference type="ARBA" id="ARBA00022801"/>
    </source>
</evidence>
<keyword evidence="1" id="KW-0645">Protease</keyword>
<name>A0A2S6GNJ2_9PSEU</name>
<evidence type="ECO:0000313" key="8">
    <source>
        <dbReference type="Proteomes" id="UP000239203"/>
    </source>
</evidence>
<dbReference type="GO" id="GO:0016020">
    <property type="term" value="C:membrane"/>
    <property type="evidence" value="ECO:0007669"/>
    <property type="project" value="TreeGrafter"/>
</dbReference>
<dbReference type="GO" id="GO:0012505">
    <property type="term" value="C:endomembrane system"/>
    <property type="evidence" value="ECO:0007669"/>
    <property type="project" value="UniProtKB-ARBA"/>
</dbReference>
<organism evidence="7 8">
    <name type="scientific">Actinokineospora auranticolor</name>
    <dbReference type="NCBI Taxonomy" id="155976"/>
    <lineage>
        <taxon>Bacteria</taxon>
        <taxon>Bacillati</taxon>
        <taxon>Actinomycetota</taxon>
        <taxon>Actinomycetes</taxon>
        <taxon>Pseudonocardiales</taxon>
        <taxon>Pseudonocardiaceae</taxon>
        <taxon>Actinokineospora</taxon>
    </lineage>
</organism>
<dbReference type="PRINTS" id="PR00723">
    <property type="entry name" value="SUBTILISIN"/>
</dbReference>
<keyword evidence="2" id="KW-0378">Hydrolase</keyword>
<dbReference type="SUPFAM" id="SSF52743">
    <property type="entry name" value="Subtilisin-like"/>
    <property type="match status" value="1"/>
</dbReference>
<accession>A0A2S6GNJ2</accession>
<dbReference type="InterPro" id="IPR015500">
    <property type="entry name" value="Peptidase_S8_subtilisin-rel"/>
</dbReference>
<dbReference type="Pfam" id="PF00082">
    <property type="entry name" value="Peptidase_S8"/>
    <property type="match status" value="1"/>
</dbReference>
<protein>
    <submittedName>
        <fullName evidence="7">Proprotein convertase P-domain-containing protein</fullName>
    </submittedName>
</protein>
<dbReference type="Proteomes" id="UP000239203">
    <property type="component" value="Unassembled WGS sequence"/>
</dbReference>
<dbReference type="GO" id="GO:0004252">
    <property type="term" value="F:serine-type endopeptidase activity"/>
    <property type="evidence" value="ECO:0007669"/>
    <property type="project" value="InterPro"/>
</dbReference>
<keyword evidence="3" id="KW-0720">Serine protease</keyword>
<proteinExistence type="inferred from homology"/>
<feature type="domain" description="P/Homo B" evidence="6">
    <location>
        <begin position="786"/>
        <end position="951"/>
    </location>
</feature>
<keyword evidence="8" id="KW-1185">Reference proteome</keyword>
<feature type="chain" id="PRO_5038360191" evidence="5">
    <location>
        <begin position="40"/>
        <end position="953"/>
    </location>
</feature>
<dbReference type="PROSITE" id="PS51829">
    <property type="entry name" value="P_HOMO_B"/>
    <property type="match status" value="1"/>
</dbReference>
<dbReference type="GO" id="GO:0016485">
    <property type="term" value="P:protein processing"/>
    <property type="evidence" value="ECO:0007669"/>
    <property type="project" value="TreeGrafter"/>
</dbReference>
<dbReference type="InterPro" id="IPR008979">
    <property type="entry name" value="Galactose-bd-like_sf"/>
</dbReference>
<feature type="signal peptide" evidence="5">
    <location>
        <begin position="1"/>
        <end position="39"/>
    </location>
</feature>
<dbReference type="InterPro" id="IPR034075">
    <property type="entry name" value="Glr3161-like_dom"/>
</dbReference>
<dbReference type="PANTHER" id="PTHR42884:SF14">
    <property type="entry name" value="NEUROENDOCRINE CONVERTASE 1"/>
    <property type="match status" value="1"/>
</dbReference>
<comment type="similarity">
    <text evidence="4">Belongs to the peptidase S8 family.</text>
</comment>
<evidence type="ECO:0000313" key="7">
    <source>
        <dbReference type="EMBL" id="PPK66701.1"/>
    </source>
</evidence>
<dbReference type="Pfam" id="PF01483">
    <property type="entry name" value="P_proprotein"/>
    <property type="match status" value="1"/>
</dbReference>
<dbReference type="InterPro" id="IPR023828">
    <property type="entry name" value="Peptidase_S8_Ser-AS"/>
</dbReference>
<evidence type="ECO:0000259" key="6">
    <source>
        <dbReference type="PROSITE" id="PS51829"/>
    </source>
</evidence>
<evidence type="ECO:0000256" key="5">
    <source>
        <dbReference type="SAM" id="SignalP"/>
    </source>
</evidence>